<dbReference type="PROSITE" id="PS00028">
    <property type="entry name" value="ZINC_FINGER_C2H2_1"/>
    <property type="match status" value="2"/>
</dbReference>
<keyword evidence="4" id="KW-1185">Reference proteome</keyword>
<reference evidence="3 4" key="1">
    <citation type="submission" date="2018-05" db="EMBL/GenBank/DDBJ databases">
        <title>Genome sequencing and assembly of the regulated plant pathogen Lachnellula willkommii and related sister species for the development of diagnostic species identification markers.</title>
        <authorList>
            <person name="Giroux E."/>
            <person name="Bilodeau G."/>
        </authorList>
    </citation>
    <scope>NUCLEOTIDE SEQUENCE [LARGE SCALE GENOMIC DNA]</scope>
    <source>
        <strain evidence="3 4">CBS 268.59</strain>
    </source>
</reference>
<dbReference type="EMBL" id="QGMK01000132">
    <property type="protein sequence ID" value="TVY83986.1"/>
    <property type="molecule type" value="Genomic_DNA"/>
</dbReference>
<dbReference type="InterPro" id="IPR058925">
    <property type="entry name" value="zf-C2H2_AcuF"/>
</dbReference>
<proteinExistence type="predicted"/>
<evidence type="ECO:0000256" key="1">
    <source>
        <dbReference type="SAM" id="MobiDB-lite"/>
    </source>
</evidence>
<evidence type="ECO:0000259" key="2">
    <source>
        <dbReference type="PROSITE" id="PS00028"/>
    </source>
</evidence>
<feature type="compositionally biased region" description="Polar residues" evidence="1">
    <location>
        <begin position="64"/>
        <end position="75"/>
    </location>
</feature>
<accession>A0A8T9CFJ8</accession>
<feature type="compositionally biased region" description="Acidic residues" evidence="1">
    <location>
        <begin position="656"/>
        <end position="670"/>
    </location>
</feature>
<feature type="region of interest" description="Disordered" evidence="1">
    <location>
        <begin position="195"/>
        <end position="218"/>
    </location>
</feature>
<evidence type="ECO:0000313" key="4">
    <source>
        <dbReference type="Proteomes" id="UP000469558"/>
    </source>
</evidence>
<feature type="compositionally biased region" description="Polar residues" evidence="1">
    <location>
        <begin position="1184"/>
        <end position="1198"/>
    </location>
</feature>
<dbReference type="Proteomes" id="UP000469558">
    <property type="component" value="Unassembled WGS sequence"/>
</dbReference>
<feature type="region of interest" description="Disordered" evidence="1">
    <location>
        <begin position="584"/>
        <end position="604"/>
    </location>
</feature>
<feature type="domain" description="C2H2-type" evidence="2">
    <location>
        <begin position="873"/>
        <end position="896"/>
    </location>
</feature>
<evidence type="ECO:0000313" key="3">
    <source>
        <dbReference type="EMBL" id="TVY83986.1"/>
    </source>
</evidence>
<gene>
    <name evidence="3" type="ORF">LSUE1_G001339</name>
</gene>
<name>A0A8T9CFJ8_9HELO</name>
<dbReference type="Pfam" id="PF26082">
    <property type="entry name" value="zf-C2H2_AcuF"/>
    <property type="match status" value="1"/>
</dbReference>
<feature type="compositionally biased region" description="Polar residues" evidence="1">
    <location>
        <begin position="126"/>
        <end position="152"/>
    </location>
</feature>
<comment type="caution">
    <text evidence="3">The sequence shown here is derived from an EMBL/GenBank/DDBJ whole genome shotgun (WGS) entry which is preliminary data.</text>
</comment>
<protein>
    <recommendedName>
        <fullName evidence="2">C2H2-type domain-containing protein</fullName>
    </recommendedName>
</protein>
<dbReference type="InterPro" id="IPR013087">
    <property type="entry name" value="Znf_C2H2_type"/>
</dbReference>
<organism evidence="3 4">
    <name type="scientific">Lachnellula suecica</name>
    <dbReference type="NCBI Taxonomy" id="602035"/>
    <lineage>
        <taxon>Eukaryota</taxon>
        <taxon>Fungi</taxon>
        <taxon>Dikarya</taxon>
        <taxon>Ascomycota</taxon>
        <taxon>Pezizomycotina</taxon>
        <taxon>Leotiomycetes</taxon>
        <taxon>Helotiales</taxon>
        <taxon>Lachnaceae</taxon>
        <taxon>Lachnellula</taxon>
    </lineage>
</organism>
<feature type="region of interest" description="Disordered" evidence="1">
    <location>
        <begin position="1"/>
        <end position="75"/>
    </location>
</feature>
<feature type="region of interest" description="Disordered" evidence="1">
    <location>
        <begin position="626"/>
        <end position="682"/>
    </location>
</feature>
<dbReference type="AlphaFoldDB" id="A0A8T9CFJ8"/>
<feature type="region of interest" description="Disordered" evidence="1">
    <location>
        <begin position="1184"/>
        <end position="1205"/>
    </location>
</feature>
<sequence>MSSATYNSASTSVDPHSSQELDGDLGLNNLPFTNTPFGNHHLSPYSHHQNNSSSASPSNNVNSTPGDSFSEYSNYQPSELSEIEIEDPFFGVDFNRIDSLPLSLTTNNPYQPPDLNRPLPELPPQLDSQPSTATTFTASTYPLSPVHSSKPTSPSPKGITNELKAYTIVQHEFSNNSLPSQFPAFDPLATTHNSRVQLTPEQSGSSHTSAEGLGPSTMAHLERSPHVTVSQWGHDQGHNQLGAFAQPGSSYNHVENFSAQLPDQNIMHAQGPILRDEDGSWMSNDRTRQAGLDPERRKVIADEEIPNLNEQEERRRIESKNIEVQEWRSQAGGSSAADDEQAAQSYFPLNNQDLFRQPEYGFRRDATEDNNVLPVDDAASIHENRLIEGQVYFNTKNPTVLTQADKHLLSQPRHWNDAPSVPFIMTTTFQPATSNDAMRAFKQNADTMSIASRAATWGTRRRSEPSLKDFDAVADGSFLKKLSISKPREGGRDRQNSLFDQGLDRLANIVRKRSDSKLKRARSTQNIPEEVQGTPHSRHNSQGTLAPPPRTSSFGKRPTPSINTAFAAMAGPLAAVGATHTRSGSVSATATSPKSPSQHLGIRSVIKRARSRSELTSQEKAGVGLADLWGRHGGPPLPTLASPPVETEVKQSEAKDLDEDDDEDDEQGDDGDMKIESDEQATPIVANYEGFKAHVRRLNPEMDRQYNWLVSRIAHQQEIRYKNLLDLRVKHSQATGNRNCSAGRHCVILGGNATLLDAKGHPRELEQPGPLQLVTDFSDNDSNPGEGALTEETFPQGVPLPPTRNLPAEFECQLCFKAKKFQKPSDWTKHVHEDVQPFTCTYDKCKEPKSFKRKADWVRHENERHRHLEWWVCQVDDCRHPCYRKDNFLQHLVREHKLPEPKQKTKAAIKKAQGTEPAWRMLEQCHHETNSRPQDEPCKFCGRSFATWKKLTVHLAKHMEHISLPILKLVEAKHVDANTIISPVEQILTPITPVSRAKMESASPFNMDSISPHIPMPSHFPSTGFDQSSFYQTSGSAMGYSLQAPMAQEVMYNNQNNMYSNPNAFNVHPMDQPRAFGSLDSSSLGNVGPNRGFAPSDGGYAQPKVEQSRGYGSLDASFSHQIPSQNYNSNQAAGYSMAQDFTSAPPAVSNYPTANMLGINGAGYGFDPMAVNAGQNYQQVAMSRAPGSNSSYSHSPQNVPYYGHQ</sequence>
<feature type="compositionally biased region" description="Polar residues" evidence="1">
    <location>
        <begin position="584"/>
        <end position="598"/>
    </location>
</feature>
<dbReference type="OrthoDB" id="5315052at2759"/>
<dbReference type="PANTHER" id="PTHR35391:SF3">
    <property type="entry name" value="FINGER DOMAIN PROTEIN, PUTATIVE (AFU_ORTHOLOGUE AFUA_8G04300)-RELATED"/>
    <property type="match status" value="1"/>
</dbReference>
<feature type="compositionally biased region" description="Polar residues" evidence="1">
    <location>
        <begin position="195"/>
        <end position="209"/>
    </location>
</feature>
<feature type="compositionally biased region" description="Low complexity" evidence="1">
    <location>
        <begin position="50"/>
        <end position="63"/>
    </location>
</feature>
<feature type="compositionally biased region" description="Polar residues" evidence="1">
    <location>
        <begin position="1"/>
        <end position="20"/>
    </location>
</feature>
<dbReference type="PANTHER" id="PTHR35391">
    <property type="entry name" value="C2H2-TYPE DOMAIN-CONTAINING PROTEIN-RELATED"/>
    <property type="match status" value="1"/>
</dbReference>
<feature type="domain" description="C2H2-type" evidence="2">
    <location>
        <begin position="938"/>
        <end position="958"/>
    </location>
</feature>
<dbReference type="SMART" id="SM00355">
    <property type="entry name" value="ZnF_C2H2"/>
    <property type="match status" value="3"/>
</dbReference>
<feature type="region of interest" description="Disordered" evidence="1">
    <location>
        <begin position="514"/>
        <end position="559"/>
    </location>
</feature>
<feature type="region of interest" description="Disordered" evidence="1">
    <location>
        <begin position="105"/>
        <end position="159"/>
    </location>
</feature>